<evidence type="ECO:0000313" key="3">
    <source>
        <dbReference type="Proteomes" id="UP000001396"/>
    </source>
</evidence>
<feature type="transmembrane region" description="Helical" evidence="1">
    <location>
        <begin position="84"/>
        <end position="104"/>
    </location>
</feature>
<dbReference type="AlphaFoldDB" id="D3B3W5"/>
<proteinExistence type="predicted"/>
<keyword evidence="3" id="KW-1185">Reference proteome</keyword>
<gene>
    <name evidence="2" type="ORF">PPL_03086</name>
</gene>
<sequence length="308" mass="34083">MIKYTKTSDYLARYSNTLHIVIRKKKRTTVSVKELDIEFGVGMRFLSLLKPSDQNSFLPRLYSPTILVGIGFASVILVTPPATLTTGGIGAVGLLLGVGIDFLYSLTRSKNNVETTANNISITTGMPKYDKPTIKITEIYNNFLKATSSNPNANPPTIVANGTKVTREQLNIPDHYTLHVDFGGEGYYIYKQDPNHPKAMGIISGFRSALNINVQTNQSQNTSSSIPYLVRLSTWNDTPTNKFTCDGNYKLPTEYPTCTIGLYDEAEGTYGMAKMLIVHNRPTEINESSSDCIFQSETEIKESSADDF</sequence>
<dbReference type="RefSeq" id="XP_020436130.1">
    <property type="nucleotide sequence ID" value="XM_020574058.1"/>
</dbReference>
<dbReference type="GeneID" id="31358609"/>
<protein>
    <submittedName>
        <fullName evidence="2">Uncharacterized protein</fullName>
    </submittedName>
</protein>
<keyword evidence="1" id="KW-0472">Membrane</keyword>
<accession>D3B3W5</accession>
<dbReference type="InParanoid" id="D3B3W5"/>
<organism evidence="2 3">
    <name type="scientific">Heterostelium pallidum (strain ATCC 26659 / Pp 5 / PN500)</name>
    <name type="common">Cellular slime mold</name>
    <name type="synonym">Polysphondylium pallidum</name>
    <dbReference type="NCBI Taxonomy" id="670386"/>
    <lineage>
        <taxon>Eukaryota</taxon>
        <taxon>Amoebozoa</taxon>
        <taxon>Evosea</taxon>
        <taxon>Eumycetozoa</taxon>
        <taxon>Dictyostelia</taxon>
        <taxon>Acytosteliales</taxon>
        <taxon>Acytosteliaceae</taxon>
        <taxon>Heterostelium</taxon>
    </lineage>
</organism>
<keyword evidence="1" id="KW-0812">Transmembrane</keyword>
<dbReference type="EMBL" id="ADBJ01000010">
    <property type="protein sequence ID" value="EFA84013.1"/>
    <property type="molecule type" value="Genomic_DNA"/>
</dbReference>
<keyword evidence="1" id="KW-1133">Transmembrane helix</keyword>
<reference evidence="2 3" key="1">
    <citation type="journal article" date="2011" name="Genome Res.">
        <title>Phylogeny-wide analysis of social amoeba genomes highlights ancient origins for complex intercellular communication.</title>
        <authorList>
            <person name="Heidel A.J."/>
            <person name="Lawal H.M."/>
            <person name="Felder M."/>
            <person name="Schilde C."/>
            <person name="Helps N.R."/>
            <person name="Tunggal B."/>
            <person name="Rivero F."/>
            <person name="John U."/>
            <person name="Schleicher M."/>
            <person name="Eichinger L."/>
            <person name="Platzer M."/>
            <person name="Noegel A.A."/>
            <person name="Schaap P."/>
            <person name="Gloeckner G."/>
        </authorList>
    </citation>
    <scope>NUCLEOTIDE SEQUENCE [LARGE SCALE GENOMIC DNA]</scope>
    <source>
        <strain evidence="3">ATCC 26659 / Pp 5 / PN500</strain>
    </source>
</reference>
<name>D3B3W5_HETP5</name>
<feature type="transmembrane region" description="Helical" evidence="1">
    <location>
        <begin position="57"/>
        <end position="78"/>
    </location>
</feature>
<comment type="caution">
    <text evidence="2">The sequence shown here is derived from an EMBL/GenBank/DDBJ whole genome shotgun (WGS) entry which is preliminary data.</text>
</comment>
<evidence type="ECO:0000256" key="1">
    <source>
        <dbReference type="SAM" id="Phobius"/>
    </source>
</evidence>
<evidence type="ECO:0000313" key="2">
    <source>
        <dbReference type="EMBL" id="EFA84013.1"/>
    </source>
</evidence>
<dbReference type="Proteomes" id="UP000001396">
    <property type="component" value="Unassembled WGS sequence"/>
</dbReference>